<accession>A0A6F9DLE7</accession>
<dbReference type="PROSITE" id="PS50888">
    <property type="entry name" value="BHLH"/>
    <property type="match status" value="1"/>
</dbReference>
<gene>
    <name evidence="3" type="primary">Mist</name>
</gene>
<dbReference type="InterPro" id="IPR036638">
    <property type="entry name" value="HLH_DNA-bd_sf"/>
</dbReference>
<dbReference type="InterPro" id="IPR050359">
    <property type="entry name" value="bHLH_transcription_factors"/>
</dbReference>
<dbReference type="Gene3D" id="4.10.280.10">
    <property type="entry name" value="Helix-loop-helix DNA-binding domain"/>
    <property type="match status" value="1"/>
</dbReference>
<dbReference type="SMART" id="SM00353">
    <property type="entry name" value="HLH"/>
    <property type="match status" value="1"/>
</dbReference>
<dbReference type="PANTHER" id="PTHR19290:SF164">
    <property type="entry name" value="BHLH DOMAIN-CONTAINING PROTEIN"/>
    <property type="match status" value="1"/>
</dbReference>
<dbReference type="EMBL" id="LR787988">
    <property type="protein sequence ID" value="CAB3263850.1"/>
    <property type="molecule type" value="mRNA"/>
</dbReference>
<reference evidence="3" key="1">
    <citation type="submission" date="2020-04" db="EMBL/GenBank/DDBJ databases">
        <authorList>
            <person name="Neveu A P."/>
        </authorList>
    </citation>
    <scope>NUCLEOTIDE SEQUENCE</scope>
    <source>
        <tissue evidence="3">Whole embryo</tissue>
    </source>
</reference>
<dbReference type="InterPro" id="IPR011598">
    <property type="entry name" value="bHLH_dom"/>
</dbReference>
<dbReference type="GO" id="GO:0007423">
    <property type="term" value="P:sensory organ development"/>
    <property type="evidence" value="ECO:0007669"/>
    <property type="project" value="TreeGrafter"/>
</dbReference>
<proteinExistence type="evidence at transcript level"/>
<feature type="region of interest" description="Disordered" evidence="1">
    <location>
        <begin position="322"/>
        <end position="356"/>
    </location>
</feature>
<dbReference type="PANTHER" id="PTHR19290">
    <property type="entry name" value="BASIC HELIX-LOOP-HELIX PROTEIN NEUROGENIN-RELATED"/>
    <property type="match status" value="1"/>
</dbReference>
<dbReference type="GO" id="GO:0045944">
    <property type="term" value="P:positive regulation of transcription by RNA polymerase II"/>
    <property type="evidence" value="ECO:0007669"/>
    <property type="project" value="TreeGrafter"/>
</dbReference>
<dbReference type="SUPFAM" id="SSF47459">
    <property type="entry name" value="HLH, helix-loop-helix DNA-binding domain"/>
    <property type="match status" value="1"/>
</dbReference>
<dbReference type="CDD" id="cd11426">
    <property type="entry name" value="bHLH_TS_MIST1_like"/>
    <property type="match status" value="1"/>
</dbReference>
<dbReference type="Pfam" id="PF00010">
    <property type="entry name" value="HLH"/>
    <property type="match status" value="1"/>
</dbReference>
<dbReference type="GO" id="GO:0070888">
    <property type="term" value="F:E-box binding"/>
    <property type="evidence" value="ECO:0007669"/>
    <property type="project" value="TreeGrafter"/>
</dbReference>
<dbReference type="GO" id="GO:0061564">
    <property type="term" value="P:axon development"/>
    <property type="evidence" value="ECO:0007669"/>
    <property type="project" value="TreeGrafter"/>
</dbReference>
<sequence>MFGVQRHQPTNVTRCDDVIELQHVPPPLLMASEVNSNTNSEGFFVRSQYRRLCHEYGMLQNNYPQSQYKDDVNNARYDDTTMCVDPDGGSYPNDFGLTSGYQGDNDGDIDILDAILQNQDLRMGGEKILHAGNFIPNPGHSDLNDPSQKMETNSLFRHPTNSSSNNNNNADYMTSQKMVEGLCEDPLQGIDLGFRGTFGVRSTPFNSSDKIVKTEANPEIYTSSSNESSPSHVTKLSTSSLLPPISMLSGKGATGSDEDEEIPQTPSCMFGQRARLPLIRSQSLPDDCSDAEQRGQNLNAVAVTTDQQSPALKSVAHTVVTTATRKRRANSHSSVRTAPPCGSDDSPDSRNSKRLQSNERERMRMHQLNDAFQALRDICPHVKSDRKLSKIETLTLAHSYIISLSKMVLSLEKNMQHTSTPVCEGDEWKKLHNCVTDDVTE</sequence>
<feature type="region of interest" description="Disordered" evidence="1">
    <location>
        <begin position="220"/>
        <end position="263"/>
    </location>
</feature>
<feature type="compositionally biased region" description="Polar residues" evidence="1">
    <location>
        <begin position="220"/>
        <end position="241"/>
    </location>
</feature>
<name>A0A6F9DLE7_9ASCI</name>
<evidence type="ECO:0000313" key="3">
    <source>
        <dbReference type="EMBL" id="CAB3263850.1"/>
    </source>
</evidence>
<dbReference type="GO" id="GO:0000981">
    <property type="term" value="F:DNA-binding transcription factor activity, RNA polymerase II-specific"/>
    <property type="evidence" value="ECO:0007669"/>
    <property type="project" value="TreeGrafter"/>
</dbReference>
<evidence type="ECO:0000256" key="1">
    <source>
        <dbReference type="SAM" id="MobiDB-lite"/>
    </source>
</evidence>
<feature type="compositionally biased region" description="Basic and acidic residues" evidence="1">
    <location>
        <begin position="347"/>
        <end position="356"/>
    </location>
</feature>
<dbReference type="GO" id="GO:0046983">
    <property type="term" value="F:protein dimerization activity"/>
    <property type="evidence" value="ECO:0007669"/>
    <property type="project" value="InterPro"/>
</dbReference>
<organism evidence="3">
    <name type="scientific">Phallusia mammillata</name>
    <dbReference type="NCBI Taxonomy" id="59560"/>
    <lineage>
        <taxon>Eukaryota</taxon>
        <taxon>Metazoa</taxon>
        <taxon>Chordata</taxon>
        <taxon>Tunicata</taxon>
        <taxon>Ascidiacea</taxon>
        <taxon>Phlebobranchia</taxon>
        <taxon>Ascidiidae</taxon>
        <taxon>Phallusia</taxon>
    </lineage>
</organism>
<dbReference type="AlphaFoldDB" id="A0A6F9DLE7"/>
<feature type="domain" description="BHLH" evidence="2">
    <location>
        <begin position="352"/>
        <end position="404"/>
    </location>
</feature>
<dbReference type="GO" id="GO:0005634">
    <property type="term" value="C:nucleus"/>
    <property type="evidence" value="ECO:0007669"/>
    <property type="project" value="TreeGrafter"/>
</dbReference>
<protein>
    <submittedName>
        <fullName evidence="3">Mist transcription factor protein</fullName>
    </submittedName>
</protein>
<evidence type="ECO:0000259" key="2">
    <source>
        <dbReference type="PROSITE" id="PS50888"/>
    </source>
</evidence>